<reference evidence="7" key="1">
    <citation type="submission" date="2021-02" db="EMBL/GenBank/DDBJ databases">
        <authorList>
            <person name="Dougan E. K."/>
            <person name="Rhodes N."/>
            <person name="Thang M."/>
            <person name="Chan C."/>
        </authorList>
    </citation>
    <scope>NUCLEOTIDE SEQUENCE</scope>
</reference>
<dbReference type="GO" id="GO:0016020">
    <property type="term" value="C:membrane"/>
    <property type="evidence" value="ECO:0007669"/>
    <property type="project" value="UniProtKB-SubCell"/>
</dbReference>
<dbReference type="GO" id="GO:0005216">
    <property type="term" value="F:monoatomic ion channel activity"/>
    <property type="evidence" value="ECO:0007669"/>
    <property type="project" value="InterPro"/>
</dbReference>
<feature type="non-terminal residue" evidence="7">
    <location>
        <position position="1084"/>
    </location>
</feature>
<name>A0A812JMA0_9DINO</name>
<feature type="transmembrane region" description="Helical" evidence="5">
    <location>
        <begin position="925"/>
        <end position="950"/>
    </location>
</feature>
<protein>
    <submittedName>
        <fullName evidence="7">CACNA1C protein</fullName>
    </submittedName>
</protein>
<organism evidence="7 8">
    <name type="scientific">Symbiodinium natans</name>
    <dbReference type="NCBI Taxonomy" id="878477"/>
    <lineage>
        <taxon>Eukaryota</taxon>
        <taxon>Sar</taxon>
        <taxon>Alveolata</taxon>
        <taxon>Dinophyceae</taxon>
        <taxon>Suessiales</taxon>
        <taxon>Symbiodiniaceae</taxon>
        <taxon>Symbiodinium</taxon>
    </lineage>
</organism>
<dbReference type="InterPro" id="IPR027359">
    <property type="entry name" value="Volt_channel_dom_sf"/>
</dbReference>
<keyword evidence="3 5" id="KW-1133">Transmembrane helix</keyword>
<keyword evidence="2 5" id="KW-0812">Transmembrane</keyword>
<comment type="caution">
    <text evidence="7">The sequence shown here is derived from an EMBL/GenBank/DDBJ whole genome shotgun (WGS) entry which is preliminary data.</text>
</comment>
<comment type="subcellular location">
    <subcellularLocation>
        <location evidence="1">Membrane</location>
        <topology evidence="1">Multi-pass membrane protein</topology>
    </subcellularLocation>
</comment>
<feature type="domain" description="Ion transport" evidence="6">
    <location>
        <begin position="702"/>
        <end position="957"/>
    </location>
</feature>
<keyword evidence="4 5" id="KW-0472">Membrane</keyword>
<dbReference type="InterPro" id="IPR032675">
    <property type="entry name" value="LRR_dom_sf"/>
</dbReference>
<evidence type="ECO:0000256" key="2">
    <source>
        <dbReference type="ARBA" id="ARBA00022692"/>
    </source>
</evidence>
<feature type="transmembrane region" description="Helical" evidence="5">
    <location>
        <begin position="829"/>
        <end position="855"/>
    </location>
</feature>
<feature type="transmembrane region" description="Helical" evidence="5">
    <location>
        <begin position="723"/>
        <end position="741"/>
    </location>
</feature>
<dbReference type="InterPro" id="IPR005821">
    <property type="entry name" value="Ion_trans_dom"/>
</dbReference>
<evidence type="ECO:0000313" key="8">
    <source>
        <dbReference type="Proteomes" id="UP000604046"/>
    </source>
</evidence>
<accession>A0A812JMA0</accession>
<evidence type="ECO:0000313" key="7">
    <source>
        <dbReference type="EMBL" id="CAE7206745.1"/>
    </source>
</evidence>
<dbReference type="EMBL" id="CAJNDS010000445">
    <property type="protein sequence ID" value="CAE7206745.1"/>
    <property type="molecule type" value="Genomic_DNA"/>
</dbReference>
<keyword evidence="8" id="KW-1185">Reference proteome</keyword>
<dbReference type="Pfam" id="PF00520">
    <property type="entry name" value="Ion_trans"/>
    <property type="match status" value="1"/>
</dbReference>
<feature type="transmembrane region" description="Helical" evidence="5">
    <location>
        <begin position="753"/>
        <end position="774"/>
    </location>
</feature>
<dbReference type="AlphaFoldDB" id="A0A812JMA0"/>
<dbReference type="SUPFAM" id="SSF81324">
    <property type="entry name" value="Voltage-gated potassium channels"/>
    <property type="match status" value="1"/>
</dbReference>
<evidence type="ECO:0000256" key="3">
    <source>
        <dbReference type="ARBA" id="ARBA00022989"/>
    </source>
</evidence>
<dbReference type="Gene3D" id="3.80.10.10">
    <property type="entry name" value="Ribonuclease Inhibitor"/>
    <property type="match status" value="1"/>
</dbReference>
<evidence type="ECO:0000256" key="4">
    <source>
        <dbReference type="ARBA" id="ARBA00023136"/>
    </source>
</evidence>
<evidence type="ECO:0000256" key="5">
    <source>
        <dbReference type="SAM" id="Phobius"/>
    </source>
</evidence>
<evidence type="ECO:0000256" key="1">
    <source>
        <dbReference type="ARBA" id="ARBA00004141"/>
    </source>
</evidence>
<sequence length="1084" mass="118041">MACPLFAEVASNLSKRALLSWGASCRQGLHEAFEASGDAWSSVDLASWCPEDGGRGDADLKALRRIPPGRLRFLKLQGRFTDGGLARVLSQHGGLRELSLDIRNGRLGKRKAGELSELTGQALLPAKKLRRLEVAGLPSAVVALAGAKRLAPELFELEELVLHSPSESDLKAVPIFTGLRVLEVAPAPLTFDEHGFLRPVGDRQGLLQILLACQKLESVCLAGTLLQKEILEALLQLPALTEVVGVLAQDVDEILVQNLLKKCAKIALVVRPFAQGVEDWDEEAADLLLGASCPEVCTVLRMGTRIPTVACAEAAELLSGASRLQGSAPITAAEVRQAAALREGEPPSEAEARKRRKAINDQPLPVVDGTEFLMLEQDGWRGVLEEKPKLVTRVRIPGGEQFGFCGRCARVGSKCSTSHVSARASARWEPLSITEIQEAAPLAPYAKTVQRDIVTFACDAQGILLAARKVQGDSDRLYKVCGVFQGFTGPGIPSSPQAQVHVLYLHQPATSKLQEMLDPAQRWADAVSDVDSPIENLPPAIGRKPNPKAGSTVDKLACAIKNTDVVPFCASRSDSGDENESLSALDRLDVTSSKATEAPHDAKIQHAISAKTMNTMSRLAIMTPNRLHGTLWETTKRIRRLDVSVDFSFSCGIDVSILMFVKLARAHVSKVSRVILLDVIPVPRRLMPAGTLACYLRRSQALIIIINGVVVGLSADICPEHTAWVWVALELFFTTFFTLEVMVKMRLFTLRGFFFGADWYWSWFDCFCVALAYLELSMSLPETGLGTLGCPPVDPTDGGSLGFLKTLKLARLGRIVRLLKFKIFVELKMMLPAMTVALCMVAMAACTMCLAILVASGCWVTCGRSLDAFSLHLRHLPPWSDLQNALFISPNAMFTVFRCFTDGCASYDGRPLQEIIRLLGSTGGIWMIGYTLVFLFITIGIFNLIMAVFIDNVNDGSVKKKQFNLGLSADKTELQLAETVQSMCMKSGVIKSLPEDDSDDEDNVLARKSTDGLQEYEGRTNRTLGRYGSAGCIITKRTFNKWLLQSSDLLQTLDDTEIAVNLALRSSTATHNLMAAHCVVIACQ</sequence>
<dbReference type="Gene3D" id="1.20.120.350">
    <property type="entry name" value="Voltage-gated potassium channels. Chain C"/>
    <property type="match status" value="1"/>
</dbReference>
<dbReference type="Proteomes" id="UP000604046">
    <property type="component" value="Unassembled WGS sequence"/>
</dbReference>
<proteinExistence type="predicted"/>
<evidence type="ECO:0000259" key="6">
    <source>
        <dbReference type="Pfam" id="PF00520"/>
    </source>
</evidence>
<gene>
    <name evidence="7" type="primary">CACNA1C</name>
    <name evidence="7" type="ORF">SNAT2548_LOCUS6616</name>
</gene>